<reference evidence="2" key="1">
    <citation type="submission" date="2018-02" db="EMBL/GenBank/DDBJ databases">
        <authorList>
            <person name="Hausmann B."/>
        </authorList>
    </citation>
    <scope>NUCLEOTIDE SEQUENCE [LARGE SCALE GENOMIC DNA]</scope>
    <source>
        <strain evidence="2">Peat soil MAG SbA5</strain>
    </source>
</reference>
<protein>
    <submittedName>
        <fullName evidence="1">Uncharacterized protein</fullName>
    </submittedName>
</protein>
<dbReference type="Proteomes" id="UP000239735">
    <property type="component" value="Unassembled WGS sequence"/>
</dbReference>
<dbReference type="AlphaFoldDB" id="A0A2N9LPU7"/>
<organism evidence="1 2">
    <name type="scientific">Candidatus Sulfuritelmatomonas gaucii</name>
    <dbReference type="NCBI Taxonomy" id="2043161"/>
    <lineage>
        <taxon>Bacteria</taxon>
        <taxon>Pseudomonadati</taxon>
        <taxon>Acidobacteriota</taxon>
        <taxon>Terriglobia</taxon>
        <taxon>Terriglobales</taxon>
        <taxon>Acidobacteriaceae</taxon>
        <taxon>Candidatus Sulfuritelmatomonas</taxon>
    </lineage>
</organism>
<evidence type="ECO:0000313" key="2">
    <source>
        <dbReference type="Proteomes" id="UP000239735"/>
    </source>
</evidence>
<gene>
    <name evidence="1" type="ORF">SBA5_490064</name>
</gene>
<sequence>MRLAEPHAALECREYPTIEIGRSRVNLGCAIAIYVTD</sequence>
<dbReference type="EMBL" id="OKRB01000107">
    <property type="protein sequence ID" value="SPE25289.1"/>
    <property type="molecule type" value="Genomic_DNA"/>
</dbReference>
<accession>A0A2N9LPU7</accession>
<evidence type="ECO:0000313" key="1">
    <source>
        <dbReference type="EMBL" id="SPE25289.1"/>
    </source>
</evidence>
<name>A0A2N9LPU7_9BACT</name>
<proteinExistence type="predicted"/>